<protein>
    <submittedName>
        <fullName evidence="2">Uncharacterized protein</fullName>
    </submittedName>
</protein>
<proteinExistence type="predicted"/>
<gene>
    <name evidence="2" type="ORF">UR21_C0020G0025</name>
</gene>
<feature type="transmembrane region" description="Helical" evidence="1">
    <location>
        <begin position="31"/>
        <end position="52"/>
    </location>
</feature>
<sequence length="155" mass="16125">MQEVLEPQPKPQVAPSVVRKFSNPTSGKKNLILGVVSVLVVLAGIGTGYLFSGVKGGGKLIKSGDSIKVTENEAGIADESKFSTTTDGVLTEGGIGGEGMYHLVRGSGPSQYAYLTSSVIDMGPFVGKKVQIWGETVSGKKAGWLIDVGKIKVVD</sequence>
<keyword evidence="1" id="KW-0472">Membrane</keyword>
<evidence type="ECO:0000256" key="1">
    <source>
        <dbReference type="SAM" id="Phobius"/>
    </source>
</evidence>
<dbReference type="AlphaFoldDB" id="A0A0G0AWD8"/>
<reference evidence="2 3" key="1">
    <citation type="journal article" date="2015" name="Nature">
        <title>rRNA introns, odd ribosomes, and small enigmatic genomes across a large radiation of phyla.</title>
        <authorList>
            <person name="Brown C.T."/>
            <person name="Hug L.A."/>
            <person name="Thomas B.C."/>
            <person name="Sharon I."/>
            <person name="Castelle C.J."/>
            <person name="Singh A."/>
            <person name="Wilkins M.J."/>
            <person name="Williams K.H."/>
            <person name="Banfield J.F."/>
        </authorList>
    </citation>
    <scope>NUCLEOTIDE SEQUENCE [LARGE SCALE GENOMIC DNA]</scope>
</reference>
<comment type="caution">
    <text evidence="2">The sequence shown here is derived from an EMBL/GenBank/DDBJ whole genome shotgun (WGS) entry which is preliminary data.</text>
</comment>
<keyword evidence="1" id="KW-1133">Transmembrane helix</keyword>
<name>A0A0G0AWD8_9BACT</name>
<organism evidence="2 3">
    <name type="scientific">Candidatus Woesebacteria bacterium GW2011_GWC2_31_9</name>
    <dbReference type="NCBI Taxonomy" id="1618586"/>
    <lineage>
        <taxon>Bacteria</taxon>
        <taxon>Candidatus Woeseibacteriota</taxon>
    </lineage>
</organism>
<accession>A0A0G0AWD8</accession>
<dbReference type="Proteomes" id="UP000034803">
    <property type="component" value="Unassembled WGS sequence"/>
</dbReference>
<dbReference type="EMBL" id="LBOI01000020">
    <property type="protein sequence ID" value="KKP30930.1"/>
    <property type="molecule type" value="Genomic_DNA"/>
</dbReference>
<evidence type="ECO:0000313" key="2">
    <source>
        <dbReference type="EMBL" id="KKP30930.1"/>
    </source>
</evidence>
<evidence type="ECO:0000313" key="3">
    <source>
        <dbReference type="Proteomes" id="UP000034803"/>
    </source>
</evidence>
<keyword evidence="1" id="KW-0812">Transmembrane</keyword>